<dbReference type="OrthoDB" id="67317at2759"/>
<evidence type="ECO:0000256" key="2">
    <source>
        <dbReference type="ARBA" id="ARBA00022692"/>
    </source>
</evidence>
<reference evidence="6 7" key="1">
    <citation type="submission" date="2019-09" db="EMBL/GenBank/DDBJ databases">
        <authorList>
            <person name="Brejova B."/>
        </authorList>
    </citation>
    <scope>NUCLEOTIDE SEQUENCE [LARGE SCALE GENOMIC DNA]</scope>
</reference>
<organism evidence="6 7">
    <name type="scientific">Magnusiomyces paraingens</name>
    <dbReference type="NCBI Taxonomy" id="2606893"/>
    <lineage>
        <taxon>Eukaryota</taxon>
        <taxon>Fungi</taxon>
        <taxon>Dikarya</taxon>
        <taxon>Ascomycota</taxon>
        <taxon>Saccharomycotina</taxon>
        <taxon>Dipodascomycetes</taxon>
        <taxon>Dipodascales</taxon>
        <taxon>Dipodascaceae</taxon>
        <taxon>Magnusiomyces</taxon>
    </lineage>
</organism>
<gene>
    <name evidence="6" type="ORF">SAPINGB_P000507</name>
</gene>
<comment type="subcellular location">
    <subcellularLocation>
        <location evidence="1">Membrane</location>
    </subcellularLocation>
</comment>
<keyword evidence="7" id="KW-1185">Reference proteome</keyword>
<dbReference type="RefSeq" id="XP_031851122.1">
    <property type="nucleotide sequence ID" value="XM_031995231.1"/>
</dbReference>
<dbReference type="InterPro" id="IPR056552">
    <property type="entry name" value="Ribonucl_Kappa"/>
</dbReference>
<evidence type="ECO:0000256" key="5">
    <source>
        <dbReference type="SAM" id="Phobius"/>
    </source>
</evidence>
<name>A0A5E8B7A2_9ASCO</name>
<keyword evidence="3 5" id="KW-1133">Transmembrane helix</keyword>
<feature type="transmembrane region" description="Helical" evidence="5">
    <location>
        <begin position="12"/>
        <end position="34"/>
    </location>
</feature>
<dbReference type="Proteomes" id="UP000398389">
    <property type="component" value="Unassembled WGS sequence"/>
</dbReference>
<evidence type="ECO:0000313" key="7">
    <source>
        <dbReference type="Proteomes" id="UP000398389"/>
    </source>
</evidence>
<accession>A0A5E8B7A2</accession>
<dbReference type="Pfam" id="PF23489">
    <property type="entry name" value="V-ATPase_su_f"/>
    <property type="match status" value="1"/>
</dbReference>
<evidence type="ECO:0000256" key="1">
    <source>
        <dbReference type="ARBA" id="ARBA00004370"/>
    </source>
</evidence>
<evidence type="ECO:0000256" key="3">
    <source>
        <dbReference type="ARBA" id="ARBA00022989"/>
    </source>
</evidence>
<dbReference type="EMBL" id="CABVLU010000001">
    <property type="protein sequence ID" value="VVT44711.1"/>
    <property type="molecule type" value="Genomic_DNA"/>
</dbReference>
<dbReference type="GeneID" id="43579331"/>
<sequence length="84" mass="9031">MKPVVGSFSAYFCTGLSIFGVIILSVIGILFYVGHESMVGSITDPSDGKAVASTIFGAVIVYALFAVFCGWQIHVIKTQDRIRI</sequence>
<evidence type="ECO:0000256" key="4">
    <source>
        <dbReference type="ARBA" id="ARBA00023136"/>
    </source>
</evidence>
<keyword evidence="2 5" id="KW-0812">Transmembrane</keyword>
<evidence type="ECO:0000313" key="6">
    <source>
        <dbReference type="EMBL" id="VVT44711.1"/>
    </source>
</evidence>
<protein>
    <submittedName>
        <fullName evidence="6">Uncharacterized protein</fullName>
    </submittedName>
</protein>
<keyword evidence="4 5" id="KW-0472">Membrane</keyword>
<feature type="transmembrane region" description="Helical" evidence="5">
    <location>
        <begin position="54"/>
        <end position="76"/>
    </location>
</feature>
<proteinExistence type="predicted"/>
<dbReference type="GO" id="GO:0016020">
    <property type="term" value="C:membrane"/>
    <property type="evidence" value="ECO:0007669"/>
    <property type="project" value="UniProtKB-SubCell"/>
</dbReference>
<dbReference type="AlphaFoldDB" id="A0A5E8B7A2"/>